<evidence type="ECO:0000256" key="1">
    <source>
        <dbReference type="SAM" id="MobiDB-lite"/>
    </source>
</evidence>
<reference evidence="3" key="1">
    <citation type="submission" date="2006-08" db="EMBL/GenBank/DDBJ databases">
        <title>Complete sequence of Alkalilimnicola ehrilichei MLHE-1.</title>
        <authorList>
            <person name="Copeland A."/>
            <person name="Lucas S."/>
            <person name="Lapidus A."/>
            <person name="Barry K."/>
            <person name="Detter J.C."/>
            <person name="Glavina del Rio T."/>
            <person name="Hammon N."/>
            <person name="Israni S."/>
            <person name="Dalin E."/>
            <person name="Tice H."/>
            <person name="Pitluck S."/>
            <person name="Sims D."/>
            <person name="Brettin T."/>
            <person name="Bruce D."/>
            <person name="Han C."/>
            <person name="Tapia R."/>
            <person name="Gilna P."/>
            <person name="Schmutz J."/>
            <person name="Larimer F."/>
            <person name="Land M."/>
            <person name="Hauser L."/>
            <person name="Kyrpides N."/>
            <person name="Mikhailova N."/>
            <person name="Oremland R.S."/>
            <person name="Hoeft S.E."/>
            <person name="Switzer-Blum J."/>
            <person name="Kulp T."/>
            <person name="King G."/>
            <person name="Tabita R."/>
            <person name="Witte B."/>
            <person name="Santini J.M."/>
            <person name="Basu P."/>
            <person name="Hollibaugh J.T."/>
            <person name="Xie G."/>
            <person name="Stolz J.F."/>
            <person name="Richardson P."/>
        </authorList>
    </citation>
    <scope>NUCLEOTIDE SEQUENCE [LARGE SCALE GENOMIC DNA]</scope>
    <source>
        <strain evidence="3">ATCC BAA-1101 / DSM 17681 / MLHE-1</strain>
    </source>
</reference>
<organism evidence="2 3">
    <name type="scientific">Alkalilimnicola ehrlichii (strain ATCC BAA-1101 / DSM 17681 / MLHE-1)</name>
    <dbReference type="NCBI Taxonomy" id="187272"/>
    <lineage>
        <taxon>Bacteria</taxon>
        <taxon>Pseudomonadati</taxon>
        <taxon>Pseudomonadota</taxon>
        <taxon>Gammaproteobacteria</taxon>
        <taxon>Chromatiales</taxon>
        <taxon>Ectothiorhodospiraceae</taxon>
        <taxon>Alkalilimnicola</taxon>
    </lineage>
</organism>
<evidence type="ECO:0000313" key="2">
    <source>
        <dbReference type="EMBL" id="ABI57429.1"/>
    </source>
</evidence>
<dbReference type="KEGG" id="aeh:Mlg_2087"/>
<sequence>MSQPGRPKPLNHWLNNLPVEQRTLRQLGHFARLARRLNAEMPPELHGPWKLAALDAERLLLVTEDSLWATRLRYLETPLLDAAERIGGLRPRRLEVQVRPARERARRRQPPRQPPGPEAIKSIRQSAEQAPEPLRRALLRLARHAEGKPDDPLD</sequence>
<dbReference type="InterPro" id="IPR007922">
    <property type="entry name" value="DciA-like"/>
</dbReference>
<dbReference type="OrthoDB" id="5797390at2"/>
<name>Q0A6V8_ALKEH</name>
<dbReference type="RefSeq" id="WP_011629823.1">
    <property type="nucleotide sequence ID" value="NC_008340.1"/>
</dbReference>
<feature type="region of interest" description="Disordered" evidence="1">
    <location>
        <begin position="95"/>
        <end position="131"/>
    </location>
</feature>
<accession>Q0A6V8</accession>
<keyword evidence="3" id="KW-1185">Reference proteome</keyword>
<dbReference type="EMBL" id="CP000453">
    <property type="protein sequence ID" value="ABI57429.1"/>
    <property type="molecule type" value="Genomic_DNA"/>
</dbReference>
<dbReference type="Proteomes" id="UP000001962">
    <property type="component" value="Chromosome"/>
</dbReference>
<gene>
    <name evidence="2" type="ordered locus">Mlg_2087</name>
</gene>
<protein>
    <recommendedName>
        <fullName evidence="4">DUF721 domain-containing protein</fullName>
    </recommendedName>
</protein>
<dbReference type="HOGENOM" id="CLU_114104_0_0_6"/>
<evidence type="ECO:0000313" key="3">
    <source>
        <dbReference type="Proteomes" id="UP000001962"/>
    </source>
</evidence>
<dbReference type="eggNOG" id="COG4701">
    <property type="taxonomic scope" value="Bacteria"/>
</dbReference>
<proteinExistence type="predicted"/>
<dbReference type="Pfam" id="PF05258">
    <property type="entry name" value="DciA"/>
    <property type="match status" value="1"/>
</dbReference>
<evidence type="ECO:0008006" key="4">
    <source>
        <dbReference type="Google" id="ProtNLM"/>
    </source>
</evidence>
<dbReference type="AlphaFoldDB" id="Q0A6V8"/>